<protein>
    <submittedName>
        <fullName evidence="1">Uncharacterized protein</fullName>
    </submittedName>
</protein>
<accession>A0A9P7YN91</accession>
<sequence length="243" mass="27685">MVMQPNLTHTTPFLTLLRHQTFTYTLPPSSTLLTSKTMTLVNPLSHIIKTDCVSLRLPASTIAGLDDEAVLALFTRGFFGGWVFAIEGVMMRLGLYKIFSNKYSGFKSPREDRLIWGMRNVPPRKLISLGDRIFGSFKHLDSHIDTCPTTGGSYVDFCFGSDTAIFGGCQRFSIRHLDLSTKRQIESDETSMLKEEDEIEISLEHFRCNPVKNEDSWAELIPWVHYWYARLLAADAVRSILRR</sequence>
<dbReference type="Proteomes" id="UP000824998">
    <property type="component" value="Unassembled WGS sequence"/>
</dbReference>
<name>A0A9P7YN91_9HELO</name>
<evidence type="ECO:0000313" key="1">
    <source>
        <dbReference type="EMBL" id="KAG9236591.1"/>
    </source>
</evidence>
<reference evidence="1" key="1">
    <citation type="journal article" date="2021" name="IMA Fungus">
        <title>Genomic characterization of three marine fungi, including Emericellopsis atlantica sp. nov. with signatures of a generalist lifestyle and marine biomass degradation.</title>
        <authorList>
            <person name="Hagestad O.C."/>
            <person name="Hou L."/>
            <person name="Andersen J.H."/>
            <person name="Hansen E.H."/>
            <person name="Altermark B."/>
            <person name="Li C."/>
            <person name="Kuhnert E."/>
            <person name="Cox R.J."/>
            <person name="Crous P.W."/>
            <person name="Spatafora J.W."/>
            <person name="Lail K."/>
            <person name="Amirebrahimi M."/>
            <person name="Lipzen A."/>
            <person name="Pangilinan J."/>
            <person name="Andreopoulos W."/>
            <person name="Hayes R.D."/>
            <person name="Ng V."/>
            <person name="Grigoriev I.V."/>
            <person name="Jackson S.A."/>
            <person name="Sutton T.D.S."/>
            <person name="Dobson A.D.W."/>
            <person name="Rama T."/>
        </authorList>
    </citation>
    <scope>NUCLEOTIDE SEQUENCE</scope>
    <source>
        <strain evidence="1">TRa018bII</strain>
    </source>
</reference>
<gene>
    <name evidence="1" type="ORF">BJ875DRAFT_218022</name>
</gene>
<dbReference type="EMBL" id="MU251404">
    <property type="protein sequence ID" value="KAG9236591.1"/>
    <property type="molecule type" value="Genomic_DNA"/>
</dbReference>
<dbReference type="OrthoDB" id="3557023at2759"/>
<evidence type="ECO:0000313" key="2">
    <source>
        <dbReference type="Proteomes" id="UP000824998"/>
    </source>
</evidence>
<proteinExistence type="predicted"/>
<dbReference type="AlphaFoldDB" id="A0A9P7YN91"/>
<keyword evidence="2" id="KW-1185">Reference proteome</keyword>
<organism evidence="1 2">
    <name type="scientific">Amylocarpus encephaloides</name>
    <dbReference type="NCBI Taxonomy" id="45428"/>
    <lineage>
        <taxon>Eukaryota</taxon>
        <taxon>Fungi</taxon>
        <taxon>Dikarya</taxon>
        <taxon>Ascomycota</taxon>
        <taxon>Pezizomycotina</taxon>
        <taxon>Leotiomycetes</taxon>
        <taxon>Helotiales</taxon>
        <taxon>Helotiales incertae sedis</taxon>
        <taxon>Amylocarpus</taxon>
    </lineage>
</organism>
<comment type="caution">
    <text evidence="1">The sequence shown here is derived from an EMBL/GenBank/DDBJ whole genome shotgun (WGS) entry which is preliminary data.</text>
</comment>